<evidence type="ECO:0000313" key="3">
    <source>
        <dbReference type="Proteomes" id="UP000324973"/>
    </source>
</evidence>
<evidence type="ECO:0000313" key="2">
    <source>
        <dbReference type="EMBL" id="TYT25832.1"/>
    </source>
</evidence>
<proteinExistence type="predicted"/>
<keyword evidence="1" id="KW-0732">Signal</keyword>
<dbReference type="EMBL" id="VTFT01000001">
    <property type="protein sequence ID" value="TYT25832.1"/>
    <property type="molecule type" value="Genomic_DNA"/>
</dbReference>
<gene>
    <name evidence="2" type="ORF">FZO89_05945</name>
</gene>
<protein>
    <recommendedName>
        <fullName evidence="4">Lipoprotein</fullName>
    </recommendedName>
</protein>
<dbReference type="RefSeq" id="WP_149102382.1">
    <property type="nucleotide sequence ID" value="NZ_VTFT01000001.1"/>
</dbReference>
<evidence type="ECO:0000256" key="1">
    <source>
        <dbReference type="SAM" id="SignalP"/>
    </source>
</evidence>
<keyword evidence="3" id="KW-1185">Reference proteome</keyword>
<accession>A0A5D4XS99</accession>
<sequence length="244" mass="26531">MKLFPLAAILLLSMLLLAACKDREAEAAAQAAALAAANEQAAAEAERAFEAAVADGNWALAKAQGDLLLAKWPTTEAADRVRPRHEEARAKGDAENEARRAAALWAYQTQPVAGGRQLSAAIYAKDPLDVDGSGAKPVRLIFRDHPDWGRSSYLVLPAGDFAKACYGSCRVTVTVDDAEPRRMAANRPKTDEAIAMFIDDEKTLWRLTKDAKLLRIEFPTRDVGNRVAEFEVAGLERGKMPGWD</sequence>
<organism evidence="2 3">
    <name type="scientific">Luteimonas viscosa</name>
    <dbReference type="NCBI Taxonomy" id="1132694"/>
    <lineage>
        <taxon>Bacteria</taxon>
        <taxon>Pseudomonadati</taxon>
        <taxon>Pseudomonadota</taxon>
        <taxon>Gammaproteobacteria</taxon>
        <taxon>Lysobacterales</taxon>
        <taxon>Lysobacteraceae</taxon>
        <taxon>Luteimonas</taxon>
    </lineage>
</organism>
<reference evidence="2 3" key="1">
    <citation type="submission" date="2019-08" db="EMBL/GenBank/DDBJ databases">
        <title>Luteimonas viscosus sp. nov., isolated from soil of a sunflower field.</title>
        <authorList>
            <person name="Jianli Z."/>
            <person name="Ying Z."/>
        </authorList>
    </citation>
    <scope>NUCLEOTIDE SEQUENCE [LARGE SCALE GENOMIC DNA]</scope>
    <source>
        <strain evidence="2 3">XBU10</strain>
    </source>
</reference>
<dbReference type="Proteomes" id="UP000324973">
    <property type="component" value="Unassembled WGS sequence"/>
</dbReference>
<dbReference type="PROSITE" id="PS51257">
    <property type="entry name" value="PROKAR_LIPOPROTEIN"/>
    <property type="match status" value="1"/>
</dbReference>
<dbReference type="AlphaFoldDB" id="A0A5D4XS99"/>
<feature type="chain" id="PRO_5022946325" description="Lipoprotein" evidence="1">
    <location>
        <begin position="19"/>
        <end position="244"/>
    </location>
</feature>
<comment type="caution">
    <text evidence="2">The sequence shown here is derived from an EMBL/GenBank/DDBJ whole genome shotgun (WGS) entry which is preliminary data.</text>
</comment>
<feature type="signal peptide" evidence="1">
    <location>
        <begin position="1"/>
        <end position="18"/>
    </location>
</feature>
<dbReference type="OrthoDB" id="5948002at2"/>
<evidence type="ECO:0008006" key="4">
    <source>
        <dbReference type="Google" id="ProtNLM"/>
    </source>
</evidence>
<name>A0A5D4XS99_9GAMM</name>